<dbReference type="AlphaFoldDB" id="A0A098S5W9"/>
<evidence type="ECO:0000313" key="8">
    <source>
        <dbReference type="EMBL" id="KGE87441.1"/>
    </source>
</evidence>
<evidence type="ECO:0000256" key="7">
    <source>
        <dbReference type="RuleBase" id="RU003934"/>
    </source>
</evidence>
<dbReference type="HAMAP" id="MF_01369_B">
    <property type="entry name" value="Ribosomal_uL23_B"/>
    <property type="match status" value="1"/>
</dbReference>
<keyword evidence="5 6" id="KW-0687">Ribonucleoprotein</keyword>
<dbReference type="FunFam" id="3.30.70.330:FF:000001">
    <property type="entry name" value="50S ribosomal protein L23"/>
    <property type="match status" value="1"/>
</dbReference>
<evidence type="ECO:0000256" key="2">
    <source>
        <dbReference type="ARBA" id="ARBA00022730"/>
    </source>
</evidence>
<proteinExistence type="inferred from homology"/>
<organism evidence="8 9">
    <name type="scientific">Phaeodactylibacter xiamenensis</name>
    <dbReference type="NCBI Taxonomy" id="1524460"/>
    <lineage>
        <taxon>Bacteria</taxon>
        <taxon>Pseudomonadati</taxon>
        <taxon>Bacteroidota</taxon>
        <taxon>Saprospiria</taxon>
        <taxon>Saprospirales</taxon>
        <taxon>Haliscomenobacteraceae</taxon>
        <taxon>Phaeodactylibacter</taxon>
    </lineage>
</organism>
<evidence type="ECO:0000313" key="9">
    <source>
        <dbReference type="Proteomes" id="UP000029736"/>
    </source>
</evidence>
<dbReference type="Proteomes" id="UP000029736">
    <property type="component" value="Unassembled WGS sequence"/>
</dbReference>
<dbReference type="InterPro" id="IPR012677">
    <property type="entry name" value="Nucleotide-bd_a/b_plait_sf"/>
</dbReference>
<comment type="function">
    <text evidence="6">One of the early assembly proteins it binds 23S rRNA. One of the proteins that surrounds the polypeptide exit tunnel on the outside of the ribosome. Forms the main docking site for trigger factor binding to the ribosome.</text>
</comment>
<dbReference type="STRING" id="1524460.IX84_14585"/>
<keyword evidence="9" id="KW-1185">Reference proteome</keyword>
<dbReference type="GO" id="GO:0019843">
    <property type="term" value="F:rRNA binding"/>
    <property type="evidence" value="ECO:0007669"/>
    <property type="project" value="UniProtKB-UniRule"/>
</dbReference>
<evidence type="ECO:0000256" key="4">
    <source>
        <dbReference type="ARBA" id="ARBA00022980"/>
    </source>
</evidence>
<dbReference type="Pfam" id="PF00276">
    <property type="entry name" value="Ribosomal_L23"/>
    <property type="match status" value="1"/>
</dbReference>
<accession>A0A098S5W9</accession>
<evidence type="ECO:0000256" key="5">
    <source>
        <dbReference type="ARBA" id="ARBA00023274"/>
    </source>
</evidence>
<dbReference type="PANTHER" id="PTHR11620">
    <property type="entry name" value="60S RIBOSOMAL PROTEIN L23A"/>
    <property type="match status" value="1"/>
</dbReference>
<name>A0A098S5W9_9BACT</name>
<dbReference type="GO" id="GO:0006412">
    <property type="term" value="P:translation"/>
    <property type="evidence" value="ECO:0007669"/>
    <property type="project" value="UniProtKB-UniRule"/>
</dbReference>
<dbReference type="InterPro" id="IPR013025">
    <property type="entry name" value="Ribosomal_uL23-like"/>
</dbReference>
<dbReference type="NCBIfam" id="NF004363">
    <property type="entry name" value="PRK05738.2-4"/>
    <property type="match status" value="1"/>
</dbReference>
<dbReference type="SUPFAM" id="SSF54189">
    <property type="entry name" value="Ribosomal proteins S24e, L23 and L15e"/>
    <property type="match status" value="1"/>
</dbReference>
<sequence length="98" mass="10973">MAKTILVKPLITEKSEMLSEDRGKYTFIVNKDCNKIEIKKAVEDMYQVTVESVNTMIMPAKAKSRSTRSGILSGHKPAYKKAVVTLSEGEEIDFFGDI</sequence>
<dbReference type="OrthoDB" id="9797862at2"/>
<dbReference type="Gene3D" id="3.30.70.330">
    <property type="match status" value="1"/>
</dbReference>
<evidence type="ECO:0000256" key="3">
    <source>
        <dbReference type="ARBA" id="ARBA00022884"/>
    </source>
</evidence>
<dbReference type="GO" id="GO:1990904">
    <property type="term" value="C:ribonucleoprotein complex"/>
    <property type="evidence" value="ECO:0007669"/>
    <property type="project" value="UniProtKB-KW"/>
</dbReference>
<dbReference type="GO" id="GO:0003735">
    <property type="term" value="F:structural constituent of ribosome"/>
    <property type="evidence" value="ECO:0007669"/>
    <property type="project" value="InterPro"/>
</dbReference>
<dbReference type="GO" id="GO:0005840">
    <property type="term" value="C:ribosome"/>
    <property type="evidence" value="ECO:0007669"/>
    <property type="project" value="UniProtKB-KW"/>
</dbReference>
<comment type="subunit">
    <text evidence="6">Part of the 50S ribosomal subunit. Contacts protein L29, and trigger factor when it is bound to the ribosome.</text>
</comment>
<protein>
    <recommendedName>
        <fullName evidence="6">Large ribosomal subunit protein uL23</fullName>
    </recommendedName>
</protein>
<dbReference type="InterPro" id="IPR012678">
    <property type="entry name" value="Ribosomal_uL23/eL15/eS24_sf"/>
</dbReference>
<keyword evidence="4 6" id="KW-0689">Ribosomal protein</keyword>
<gene>
    <name evidence="6" type="primary">rplW</name>
    <name evidence="8" type="ORF">IX84_14585</name>
</gene>
<evidence type="ECO:0000256" key="1">
    <source>
        <dbReference type="ARBA" id="ARBA00006700"/>
    </source>
</evidence>
<dbReference type="InterPro" id="IPR001014">
    <property type="entry name" value="Ribosomal_uL23_CS"/>
</dbReference>
<reference evidence="8 9" key="1">
    <citation type="journal article" date="2014" name="Int. J. Syst. Evol. Microbiol.">
        <title>Phaeodactylibacter xiamenensis gen. nov., sp. nov., a member of the family Saprospiraceae isolated from the marine alga Phaeodactylum tricornutum.</title>
        <authorList>
            <person name="Chen Z.Jr."/>
            <person name="Lei X."/>
            <person name="Lai Q."/>
            <person name="Li Y."/>
            <person name="Zhang B."/>
            <person name="Zhang J."/>
            <person name="Zhang H."/>
            <person name="Yang L."/>
            <person name="Zheng W."/>
            <person name="Tian Y."/>
            <person name="Yu Z."/>
            <person name="Xu H.Jr."/>
            <person name="Zheng T."/>
        </authorList>
    </citation>
    <scope>NUCLEOTIDE SEQUENCE [LARGE SCALE GENOMIC DNA]</scope>
    <source>
        <strain evidence="8 9">KD52</strain>
    </source>
</reference>
<dbReference type="RefSeq" id="WP_044221811.1">
    <property type="nucleotide sequence ID" value="NZ_CAKZLC010000534.1"/>
</dbReference>
<keyword evidence="3 6" id="KW-0694">RNA-binding</keyword>
<comment type="similarity">
    <text evidence="1 6 7">Belongs to the universal ribosomal protein uL23 family.</text>
</comment>
<keyword evidence="2 6" id="KW-0699">rRNA-binding</keyword>
<evidence type="ECO:0000256" key="6">
    <source>
        <dbReference type="HAMAP-Rule" id="MF_01369"/>
    </source>
</evidence>
<comment type="caution">
    <text evidence="8">The sequence shown here is derived from an EMBL/GenBank/DDBJ whole genome shotgun (WGS) entry which is preliminary data.</text>
</comment>
<dbReference type="PROSITE" id="PS00050">
    <property type="entry name" value="RIBOSOMAL_L23"/>
    <property type="match status" value="1"/>
</dbReference>
<dbReference type="EMBL" id="JPOS01000035">
    <property type="protein sequence ID" value="KGE87441.1"/>
    <property type="molecule type" value="Genomic_DNA"/>
</dbReference>